<keyword evidence="2" id="KW-1185">Reference proteome</keyword>
<reference evidence="1 2" key="2">
    <citation type="journal article" date="2022" name="Mol. Biol. Evol.">
        <title>Comparative Genomics Reveals Insights into the Divergent Evolution of Astigmatic Mites and Household Pest Adaptations.</title>
        <authorList>
            <person name="Xiong Q."/>
            <person name="Wan A.T."/>
            <person name="Liu X."/>
            <person name="Fung C.S."/>
            <person name="Xiao X."/>
            <person name="Malainual N."/>
            <person name="Hou J."/>
            <person name="Wang L."/>
            <person name="Wang M."/>
            <person name="Yang K.Y."/>
            <person name="Cui Y."/>
            <person name="Leung E.L."/>
            <person name="Nong W."/>
            <person name="Shin S.K."/>
            <person name="Au S.W."/>
            <person name="Jeong K.Y."/>
            <person name="Chew F.T."/>
            <person name="Hui J.H."/>
            <person name="Leung T.F."/>
            <person name="Tungtrongchitr A."/>
            <person name="Zhong N."/>
            <person name="Liu Z."/>
            <person name="Tsui S.K."/>
        </authorList>
    </citation>
    <scope>NUCLEOTIDE SEQUENCE [LARGE SCALE GENOMIC DNA]</scope>
    <source>
        <strain evidence="1">Derp</strain>
    </source>
</reference>
<name>A0ABQ8J3X8_DERPT</name>
<organism evidence="1 2">
    <name type="scientific">Dermatophagoides pteronyssinus</name>
    <name type="common">European house dust mite</name>
    <dbReference type="NCBI Taxonomy" id="6956"/>
    <lineage>
        <taxon>Eukaryota</taxon>
        <taxon>Metazoa</taxon>
        <taxon>Ecdysozoa</taxon>
        <taxon>Arthropoda</taxon>
        <taxon>Chelicerata</taxon>
        <taxon>Arachnida</taxon>
        <taxon>Acari</taxon>
        <taxon>Acariformes</taxon>
        <taxon>Sarcoptiformes</taxon>
        <taxon>Astigmata</taxon>
        <taxon>Psoroptidia</taxon>
        <taxon>Analgoidea</taxon>
        <taxon>Pyroglyphidae</taxon>
        <taxon>Dermatophagoidinae</taxon>
        <taxon>Dermatophagoides</taxon>
    </lineage>
</organism>
<protein>
    <submittedName>
        <fullName evidence="1">Uncharacterized protein</fullName>
    </submittedName>
</protein>
<dbReference type="EMBL" id="NJHN03000078">
    <property type="protein sequence ID" value="KAH9417205.1"/>
    <property type="molecule type" value="Genomic_DNA"/>
</dbReference>
<dbReference type="Proteomes" id="UP000887458">
    <property type="component" value="Unassembled WGS sequence"/>
</dbReference>
<reference evidence="1 2" key="1">
    <citation type="journal article" date="2018" name="J. Allergy Clin. Immunol.">
        <title>High-quality assembly of Dermatophagoides pteronyssinus genome and transcriptome reveals a wide range of novel allergens.</title>
        <authorList>
            <person name="Liu X.Y."/>
            <person name="Yang K.Y."/>
            <person name="Wang M.Q."/>
            <person name="Kwok J.S."/>
            <person name="Zeng X."/>
            <person name="Yang Z."/>
            <person name="Xiao X.J."/>
            <person name="Lau C.P."/>
            <person name="Li Y."/>
            <person name="Huang Z.M."/>
            <person name="Ba J.G."/>
            <person name="Yim A.K."/>
            <person name="Ouyang C.Y."/>
            <person name="Ngai S.M."/>
            <person name="Chan T.F."/>
            <person name="Leung E.L."/>
            <person name="Liu L."/>
            <person name="Liu Z.G."/>
            <person name="Tsui S.K."/>
        </authorList>
    </citation>
    <scope>NUCLEOTIDE SEQUENCE [LARGE SCALE GENOMIC DNA]</scope>
    <source>
        <strain evidence="1">Derp</strain>
    </source>
</reference>
<proteinExistence type="predicted"/>
<evidence type="ECO:0000313" key="1">
    <source>
        <dbReference type="EMBL" id="KAH9417205.1"/>
    </source>
</evidence>
<gene>
    <name evidence="1" type="ORF">DERP_012951</name>
</gene>
<sequence length="63" mass="7573">MTSFSNEKNTNRKIDRPNQQAWMLISTKPKKMAIYQTWKLFSTETKQKRQQQLPQIKMAKDNN</sequence>
<evidence type="ECO:0000313" key="2">
    <source>
        <dbReference type="Proteomes" id="UP000887458"/>
    </source>
</evidence>
<comment type="caution">
    <text evidence="1">The sequence shown here is derived from an EMBL/GenBank/DDBJ whole genome shotgun (WGS) entry which is preliminary data.</text>
</comment>
<accession>A0ABQ8J3X8</accession>